<dbReference type="InterPro" id="IPR036888">
    <property type="entry name" value="DNA_integrity_DisA_N_sf"/>
</dbReference>
<organism evidence="2 3">
    <name type="scientific">Rubrobacter marinus</name>
    <dbReference type="NCBI Taxonomy" id="2653852"/>
    <lineage>
        <taxon>Bacteria</taxon>
        <taxon>Bacillati</taxon>
        <taxon>Actinomycetota</taxon>
        <taxon>Rubrobacteria</taxon>
        <taxon>Rubrobacterales</taxon>
        <taxon>Rubrobacteraceae</taxon>
        <taxon>Rubrobacter</taxon>
    </lineage>
</organism>
<dbReference type="RefSeq" id="WP_166396454.1">
    <property type="nucleotide sequence ID" value="NZ_CP045121.1"/>
</dbReference>
<sequence>MSEEMVSRGYEQRTDAEHAYPRDLAAFVTARWAEASGASDPRAPVSHRAPVDPLPRIAVLEKVLSTCFQASLLREEDQPVLFRLALGSPEVFPPEGGPPDGLQPLEFPEPRTFDEQELRRLSPATDYPRSIVGVRHDGEEGLRIWGLLHSGPRWLRDRQGGRVTSAPLPPLAVVHVTGPGRIEVRKGSEIVGKLENGVLSDASMDVFESGWMPAVFAAERAELMNLHSQARERAYERDGERWASLDPDLARRISRQMFKRLVSTVQNFGRGGTVIFVPPERTEEFSTSNRYVALKYRISDGKPRRRFRTLIVEIMNRLAQAHCTSDASQPPRKIGWREYQETNDEGIATLEEAVLEVAHLVAALATTDGAVVMTKRYELLGFGGEISGKLSSVETVHRALDIEGNVVQEEPTEIVGTRHRSAYRLCKELPDALAVVVSKDGNVRFVRRHGDGVTYWDQG</sequence>
<proteinExistence type="predicted"/>
<evidence type="ECO:0000313" key="3">
    <source>
        <dbReference type="Proteomes" id="UP000502706"/>
    </source>
</evidence>
<evidence type="ECO:0000259" key="1">
    <source>
        <dbReference type="PROSITE" id="PS51794"/>
    </source>
</evidence>
<dbReference type="EMBL" id="CP045121">
    <property type="protein sequence ID" value="QIN78780.1"/>
    <property type="molecule type" value="Genomic_DNA"/>
</dbReference>
<keyword evidence="3" id="KW-1185">Reference proteome</keyword>
<gene>
    <name evidence="2" type="ORF">GBA65_09895</name>
</gene>
<dbReference type="SUPFAM" id="SSF143597">
    <property type="entry name" value="YojJ-like"/>
    <property type="match status" value="1"/>
</dbReference>
<evidence type="ECO:0000313" key="2">
    <source>
        <dbReference type="EMBL" id="QIN78780.1"/>
    </source>
</evidence>
<dbReference type="InterPro" id="IPR048551">
    <property type="entry name" value="DACNV"/>
</dbReference>
<dbReference type="AlphaFoldDB" id="A0A6G8PX61"/>
<dbReference type="Proteomes" id="UP000502706">
    <property type="component" value="Chromosome"/>
</dbReference>
<name>A0A6G8PX61_9ACTN</name>
<protein>
    <recommendedName>
        <fullName evidence="1">DAC domain-containing protein</fullName>
    </recommendedName>
</protein>
<dbReference type="Pfam" id="PF21751">
    <property type="entry name" value="DACNV"/>
    <property type="match status" value="1"/>
</dbReference>
<accession>A0A6G8PX61</accession>
<reference evidence="2 3" key="1">
    <citation type="submission" date="2019-10" db="EMBL/GenBank/DDBJ databases">
        <title>Rubrobacter sp nov SCSIO 52915 isolated from a deep-sea sediment in the South China Sea.</title>
        <authorList>
            <person name="Chen R.W."/>
        </authorList>
    </citation>
    <scope>NUCLEOTIDE SEQUENCE [LARGE SCALE GENOMIC DNA]</scope>
    <source>
        <strain evidence="2 3">SCSIO 52915</strain>
    </source>
</reference>
<feature type="domain" description="DAC" evidence="1">
    <location>
        <begin position="287"/>
        <end position="458"/>
    </location>
</feature>
<dbReference type="PROSITE" id="PS51794">
    <property type="entry name" value="DAC"/>
    <property type="match status" value="1"/>
</dbReference>
<dbReference type="Gene3D" id="3.40.1700.10">
    <property type="entry name" value="DNA integrity scanning protein, DisA, N-terminal domain"/>
    <property type="match status" value="1"/>
</dbReference>
<dbReference type="InterPro" id="IPR003390">
    <property type="entry name" value="DNA_integrity_scan_DisA_N"/>
</dbReference>
<dbReference type="KEGG" id="rmar:GBA65_09895"/>